<feature type="compositionally biased region" description="Polar residues" evidence="12">
    <location>
        <begin position="84"/>
        <end position="99"/>
    </location>
</feature>
<dbReference type="Pfam" id="PF00198">
    <property type="entry name" value="2-oxoacid_dh"/>
    <property type="match status" value="1"/>
</dbReference>
<evidence type="ECO:0000313" key="16">
    <source>
        <dbReference type="Proteomes" id="UP000321764"/>
    </source>
</evidence>
<dbReference type="GO" id="GO:0005829">
    <property type="term" value="C:cytosol"/>
    <property type="evidence" value="ECO:0007669"/>
    <property type="project" value="TreeGrafter"/>
</dbReference>
<dbReference type="EMBL" id="VKAD01000001">
    <property type="protein sequence ID" value="TXR53440.1"/>
    <property type="molecule type" value="Genomic_DNA"/>
</dbReference>
<organism evidence="15 16">
    <name type="scientific">Reinekea thalattae</name>
    <dbReference type="NCBI Taxonomy" id="2593301"/>
    <lineage>
        <taxon>Bacteria</taxon>
        <taxon>Pseudomonadati</taxon>
        <taxon>Pseudomonadota</taxon>
        <taxon>Gammaproteobacteria</taxon>
        <taxon>Oceanospirillales</taxon>
        <taxon>Saccharospirillaceae</taxon>
        <taxon>Reinekea</taxon>
    </lineage>
</organism>
<dbReference type="SUPFAM" id="SSF47005">
    <property type="entry name" value="Peripheral subunit-binding domain of 2-oxo acid dehydrogenase complex"/>
    <property type="match status" value="1"/>
</dbReference>
<keyword evidence="9 11" id="KW-0012">Acyltransferase</keyword>
<dbReference type="GO" id="GO:0006099">
    <property type="term" value="P:tricarboxylic acid cycle"/>
    <property type="evidence" value="ECO:0007669"/>
    <property type="project" value="UniProtKB-UniRule"/>
</dbReference>
<keyword evidence="8 11" id="KW-0450">Lipoyl</keyword>
<feature type="compositionally biased region" description="Low complexity" evidence="12">
    <location>
        <begin position="167"/>
        <end position="179"/>
    </location>
</feature>
<dbReference type="PROSITE" id="PS50968">
    <property type="entry name" value="BIOTINYL_LIPOYL"/>
    <property type="match status" value="1"/>
</dbReference>
<evidence type="ECO:0000256" key="12">
    <source>
        <dbReference type="SAM" id="MobiDB-lite"/>
    </source>
</evidence>
<feature type="domain" description="Peripheral subunit-binding (PSBD)" evidence="14">
    <location>
        <begin position="106"/>
        <end position="143"/>
    </location>
</feature>
<accession>A0A5C8Z9A0</accession>
<dbReference type="PROSITE" id="PS51826">
    <property type="entry name" value="PSBD"/>
    <property type="match status" value="1"/>
</dbReference>
<keyword evidence="16" id="KW-1185">Reference proteome</keyword>
<evidence type="ECO:0000259" key="14">
    <source>
        <dbReference type="PROSITE" id="PS51826"/>
    </source>
</evidence>
<dbReference type="SUPFAM" id="SSF51230">
    <property type="entry name" value="Single hybrid motif"/>
    <property type="match status" value="1"/>
</dbReference>
<evidence type="ECO:0000256" key="1">
    <source>
        <dbReference type="ARBA" id="ARBA00004052"/>
    </source>
</evidence>
<dbReference type="NCBIfam" id="NF004309">
    <property type="entry name" value="PRK05704.1"/>
    <property type="match status" value="1"/>
</dbReference>
<dbReference type="NCBIfam" id="TIGR01347">
    <property type="entry name" value="sucB"/>
    <property type="match status" value="1"/>
</dbReference>
<evidence type="ECO:0000313" key="15">
    <source>
        <dbReference type="EMBL" id="TXR53440.1"/>
    </source>
</evidence>
<sequence>MAIEIKAPQFPESVADGTISVWHKQPGEAVSRDELLVDIETDKVVLEIVAPADGKISDIIKNEGDVVESQEVIGHFVEGDISESEQPSTSEGASVSSPIAGSADTPMSPAARKLADEHNLSAEQIVGTGKGGRITKEDVLSKTQESSSAPVAKTETKSETSAPAEHSMPGMMPPMSGSSTDAPAQSGARSEKRVPMTRLRKRIAERLLDAKNNTAMLTTFNEVNMQPVMELRKKYKDQFEKAHNGTRLGFMSFFVKAATEALRRHPEVNASLDGDDVVYHGYYDIGVAVSSNRGLVVPILRDTDLMSLAGVESAIRDFGERAQQGQLGIEEMQGGTFTISNGGVFGSLMSTPILNPPQTAILGMHKIQERPMAVNGEVKVLPMMYLALSYDHRLIDGKEAVQFLVAIKDMLEDPARILLEL</sequence>
<dbReference type="FunFam" id="3.30.559.10:FF:000007">
    <property type="entry name" value="Dihydrolipoamide acetyltransferase component of pyruvate dehydrogenase complex"/>
    <property type="match status" value="1"/>
</dbReference>
<evidence type="ECO:0000256" key="7">
    <source>
        <dbReference type="ARBA" id="ARBA00022679"/>
    </source>
</evidence>
<dbReference type="GO" id="GO:0045252">
    <property type="term" value="C:oxoglutarate dehydrogenase complex"/>
    <property type="evidence" value="ECO:0007669"/>
    <property type="project" value="UniProtKB-UniRule"/>
</dbReference>
<dbReference type="InterPro" id="IPR006255">
    <property type="entry name" value="SucB"/>
</dbReference>
<protein>
    <recommendedName>
        <fullName evidence="5 11">Dihydrolipoyllysine-residue succinyltransferase component of 2-oxoglutarate dehydrogenase complex</fullName>
        <ecNumber evidence="4 11">2.3.1.61</ecNumber>
    </recommendedName>
    <alternativeName>
        <fullName evidence="11">2-oxoglutarate dehydrogenase complex component E2</fullName>
    </alternativeName>
</protein>
<evidence type="ECO:0000259" key="13">
    <source>
        <dbReference type="PROSITE" id="PS50968"/>
    </source>
</evidence>
<evidence type="ECO:0000256" key="8">
    <source>
        <dbReference type="ARBA" id="ARBA00022823"/>
    </source>
</evidence>
<evidence type="ECO:0000256" key="3">
    <source>
        <dbReference type="ARBA" id="ARBA00007317"/>
    </source>
</evidence>
<dbReference type="GO" id="GO:0004149">
    <property type="term" value="F:dihydrolipoyllysine-residue succinyltransferase activity"/>
    <property type="evidence" value="ECO:0007669"/>
    <property type="project" value="UniProtKB-UniRule"/>
</dbReference>
<dbReference type="InterPro" id="IPR023213">
    <property type="entry name" value="CAT-like_dom_sf"/>
</dbReference>
<dbReference type="GO" id="GO:0033512">
    <property type="term" value="P:L-lysine catabolic process to acetyl-CoA via saccharopine"/>
    <property type="evidence" value="ECO:0007669"/>
    <property type="project" value="UniProtKB-UniRule"/>
</dbReference>
<feature type="region of interest" description="Disordered" evidence="12">
    <location>
        <begin position="80"/>
        <end position="113"/>
    </location>
</feature>
<reference evidence="15 16" key="1">
    <citation type="submission" date="2019-07" db="EMBL/GenBank/DDBJ databases">
        <title>Reinekea sp. strain SSH23 genome sequencing and assembly.</title>
        <authorList>
            <person name="Kim I."/>
        </authorList>
    </citation>
    <scope>NUCLEOTIDE SEQUENCE [LARGE SCALE GENOMIC DNA]</scope>
    <source>
        <strain evidence="15 16">SSH23</strain>
    </source>
</reference>
<comment type="pathway">
    <text evidence="2 11">Amino-acid degradation; L-lysine degradation via saccharopine pathway; glutaryl-CoA from L-lysine: step 6/6.</text>
</comment>
<comment type="catalytic activity">
    <reaction evidence="10 11">
        <text>N(6)-[(R)-dihydrolipoyl]-L-lysyl-[protein] + succinyl-CoA = N(6)-[(R)-S(8)-succinyldihydrolipoyl]-L-lysyl-[protein] + CoA</text>
        <dbReference type="Rhea" id="RHEA:15213"/>
        <dbReference type="Rhea" id="RHEA-COMP:10475"/>
        <dbReference type="Rhea" id="RHEA-COMP:20092"/>
        <dbReference type="ChEBI" id="CHEBI:57287"/>
        <dbReference type="ChEBI" id="CHEBI:57292"/>
        <dbReference type="ChEBI" id="CHEBI:83100"/>
        <dbReference type="ChEBI" id="CHEBI:83120"/>
        <dbReference type="EC" id="2.3.1.61"/>
    </reaction>
</comment>
<dbReference type="SUPFAM" id="SSF52777">
    <property type="entry name" value="CoA-dependent acyltransferases"/>
    <property type="match status" value="1"/>
</dbReference>
<dbReference type="Proteomes" id="UP000321764">
    <property type="component" value="Unassembled WGS sequence"/>
</dbReference>
<proteinExistence type="inferred from homology"/>
<name>A0A5C8Z9A0_9GAMM</name>
<keyword evidence="7 11" id="KW-0808">Transferase</keyword>
<evidence type="ECO:0000256" key="9">
    <source>
        <dbReference type="ARBA" id="ARBA00023315"/>
    </source>
</evidence>
<evidence type="ECO:0000256" key="11">
    <source>
        <dbReference type="RuleBase" id="RU361138"/>
    </source>
</evidence>
<comment type="function">
    <text evidence="1 11">E2 component of the 2-oxoglutarate dehydrogenase (OGDH) complex which catalyzes the second step in the conversion of 2-oxoglutarate to succinyl-CoA and CO(2).</text>
</comment>
<dbReference type="PANTHER" id="PTHR43416:SF5">
    <property type="entry name" value="DIHYDROLIPOYLLYSINE-RESIDUE SUCCINYLTRANSFERASE COMPONENT OF 2-OXOGLUTARATE DEHYDROGENASE COMPLEX, MITOCHONDRIAL"/>
    <property type="match status" value="1"/>
</dbReference>
<dbReference type="OrthoDB" id="9805770at2"/>
<dbReference type="PROSITE" id="PS00189">
    <property type="entry name" value="LIPOYL"/>
    <property type="match status" value="1"/>
</dbReference>
<dbReference type="InterPro" id="IPR000089">
    <property type="entry name" value="Biotin_lipoyl"/>
</dbReference>
<evidence type="ECO:0000256" key="6">
    <source>
        <dbReference type="ARBA" id="ARBA00022532"/>
    </source>
</evidence>
<dbReference type="Gene3D" id="2.40.50.100">
    <property type="match status" value="1"/>
</dbReference>
<dbReference type="AlphaFoldDB" id="A0A5C8Z9A0"/>
<evidence type="ECO:0000256" key="4">
    <source>
        <dbReference type="ARBA" id="ARBA00012945"/>
    </source>
</evidence>
<evidence type="ECO:0000256" key="10">
    <source>
        <dbReference type="ARBA" id="ARBA00052761"/>
    </source>
</evidence>
<dbReference type="UniPathway" id="UPA00868">
    <property type="reaction ID" value="UER00840"/>
</dbReference>
<dbReference type="RefSeq" id="WP_147712818.1">
    <property type="nucleotide sequence ID" value="NZ_VKAD01000001.1"/>
</dbReference>
<dbReference type="Gene3D" id="3.30.559.10">
    <property type="entry name" value="Chloramphenicol acetyltransferase-like domain"/>
    <property type="match status" value="1"/>
</dbReference>
<dbReference type="InterPro" id="IPR004167">
    <property type="entry name" value="PSBD"/>
</dbReference>
<dbReference type="PANTHER" id="PTHR43416">
    <property type="entry name" value="DIHYDROLIPOYLLYSINE-RESIDUE SUCCINYLTRANSFERASE COMPONENT OF 2-OXOGLUTARATE DEHYDROGENASE COMPLEX, MITOCHONDRIAL-RELATED"/>
    <property type="match status" value="1"/>
</dbReference>
<dbReference type="InterPro" id="IPR011053">
    <property type="entry name" value="Single_hybrid_motif"/>
</dbReference>
<evidence type="ECO:0000256" key="5">
    <source>
        <dbReference type="ARBA" id="ARBA00019511"/>
    </source>
</evidence>
<dbReference type="Pfam" id="PF02817">
    <property type="entry name" value="E3_binding"/>
    <property type="match status" value="1"/>
</dbReference>
<keyword evidence="6 11" id="KW-0816">Tricarboxylic acid cycle</keyword>
<feature type="region of interest" description="Disordered" evidence="12">
    <location>
        <begin position="139"/>
        <end position="194"/>
    </location>
</feature>
<dbReference type="EC" id="2.3.1.61" evidence="4 11"/>
<gene>
    <name evidence="15" type="primary">odhB</name>
    <name evidence="15" type="ORF">FME95_02395</name>
</gene>
<dbReference type="InterPro" id="IPR003016">
    <property type="entry name" value="2-oxoA_DH_lipoyl-BS"/>
</dbReference>
<dbReference type="InterPro" id="IPR001078">
    <property type="entry name" value="2-oxoacid_DH_actylTfrase"/>
</dbReference>
<dbReference type="InterPro" id="IPR050537">
    <property type="entry name" value="2-oxoacid_dehydrogenase"/>
</dbReference>
<dbReference type="Gene3D" id="4.10.320.10">
    <property type="entry name" value="E3-binding domain"/>
    <property type="match status" value="1"/>
</dbReference>
<comment type="caution">
    <text evidence="15">The sequence shown here is derived from an EMBL/GenBank/DDBJ whole genome shotgun (WGS) entry which is preliminary data.</text>
</comment>
<dbReference type="InterPro" id="IPR036625">
    <property type="entry name" value="E3-bd_dom_sf"/>
</dbReference>
<comment type="similarity">
    <text evidence="3 11">Belongs to the 2-oxoacid dehydrogenase family.</text>
</comment>
<dbReference type="CDD" id="cd06849">
    <property type="entry name" value="lipoyl_domain"/>
    <property type="match status" value="1"/>
</dbReference>
<evidence type="ECO:0000256" key="2">
    <source>
        <dbReference type="ARBA" id="ARBA00005145"/>
    </source>
</evidence>
<feature type="domain" description="Lipoyl-binding" evidence="13">
    <location>
        <begin position="2"/>
        <end position="77"/>
    </location>
</feature>
<dbReference type="Pfam" id="PF00364">
    <property type="entry name" value="Biotin_lipoyl"/>
    <property type="match status" value="1"/>
</dbReference>
<comment type="cofactor">
    <cofactor evidence="11">
        <name>(R)-lipoate</name>
        <dbReference type="ChEBI" id="CHEBI:83088"/>
    </cofactor>
    <text evidence="11">Binds 1 lipoyl cofactor covalently.</text>
</comment>